<dbReference type="AlphaFoldDB" id="A0A225A613"/>
<dbReference type="GeneID" id="31008556"/>
<dbReference type="PANTHER" id="PTHR11552">
    <property type="entry name" value="GLUCOSE-METHANOL-CHOLINE GMC OXIDOREDUCTASE"/>
    <property type="match status" value="1"/>
</dbReference>
<organism evidence="4 5">
    <name type="scientific">Talaromyces atroroseus</name>
    <dbReference type="NCBI Taxonomy" id="1441469"/>
    <lineage>
        <taxon>Eukaryota</taxon>
        <taxon>Fungi</taxon>
        <taxon>Dikarya</taxon>
        <taxon>Ascomycota</taxon>
        <taxon>Pezizomycotina</taxon>
        <taxon>Eurotiomycetes</taxon>
        <taxon>Eurotiomycetidae</taxon>
        <taxon>Eurotiales</taxon>
        <taxon>Trichocomaceae</taxon>
        <taxon>Talaromyces</taxon>
        <taxon>Talaromyces sect. Trachyspermi</taxon>
    </lineage>
</organism>
<dbReference type="SUPFAM" id="SSF51905">
    <property type="entry name" value="FAD/NAD(P)-binding domain"/>
    <property type="match status" value="1"/>
</dbReference>
<keyword evidence="5" id="KW-1185">Reference proteome</keyword>
<feature type="domain" description="Glucose-methanol-choline oxidoreductase N-terminal" evidence="3">
    <location>
        <begin position="290"/>
        <end position="304"/>
    </location>
</feature>
<sequence>MADHLGPSSSFASIENNEFDVIIIGGGTAGLVVAHRLTEDSNTNVLVIEAGSDRKNDPRVYTPGLMSLLYGDPEVDWDYMTPPQPGLKGRQLGHARGKMLGGSSGINFSALFYPSKAGFDAWAALGNAGWEGDSVLPYLRKFHTFHAPPKATTDVIKLDYLKHSMQGTDGPLQVSFGDSYSPGNQAWMDTFRALGYEINNDPITGQAIGAFTNTHTVHPDTRERSYSRTAYYDSDTAKRPNLHVLVEAFVEKIIFNESDGSITATGVQFRTKDGEQHTVTARDEVVLSAGAINSPQILELSGIGQRDRLESLGIPVVIDNPNVGENLQDHPSSHISYELAEGIMSGDALVNPEVTKQLLELYESSRAGPLGGSWLSGAYMPFVEANGPVTEEKIKTLIDSHIDGDNLSPGLVKQYKLLCELLKNSNESSGEYLYLPFQINMRDVLSLSDLMNKKDTPGQFITIMVMLNHPFSRGHVHITSPDPLVKPTFDLQLLSHPLDVEILGRHTQYIEKIASTEPLASMLKAGGKRIPSNRTAHHLEDAKDIVADRVITVFHPAGTCAMMPRELDGVVNERLIVHGTRNLRVVDASIFPLEPLGNIQSVVYLVAEKASDIIKEDRRK</sequence>
<dbReference type="EMBL" id="LFMY01000017">
    <property type="protein sequence ID" value="OKL55911.1"/>
    <property type="molecule type" value="Genomic_DNA"/>
</dbReference>
<name>A0A225A613_TALAT</name>
<evidence type="ECO:0000256" key="2">
    <source>
        <dbReference type="PIRSR" id="PIRSR000137-2"/>
    </source>
</evidence>
<evidence type="ECO:0000313" key="5">
    <source>
        <dbReference type="Proteomes" id="UP000214365"/>
    </source>
</evidence>
<dbReference type="Gene3D" id="3.50.50.60">
    <property type="entry name" value="FAD/NAD(P)-binding domain"/>
    <property type="match status" value="1"/>
</dbReference>
<dbReference type="Proteomes" id="UP000214365">
    <property type="component" value="Unassembled WGS sequence"/>
</dbReference>
<reference evidence="4 5" key="1">
    <citation type="submission" date="2015-06" db="EMBL/GenBank/DDBJ databases">
        <title>Talaromyces atroroseus IBT 11181 draft genome.</title>
        <authorList>
            <person name="Rasmussen K.B."/>
            <person name="Rasmussen S."/>
            <person name="Petersen B."/>
            <person name="Sicheritz-Ponten T."/>
            <person name="Mortensen U.H."/>
            <person name="Thrane U."/>
        </authorList>
    </citation>
    <scope>NUCLEOTIDE SEQUENCE [LARGE SCALE GENOMIC DNA]</scope>
    <source>
        <strain evidence="4 5">IBT 11181</strain>
    </source>
</reference>
<dbReference type="RefSeq" id="XP_020116032.1">
    <property type="nucleotide sequence ID" value="XM_020263870.1"/>
</dbReference>
<dbReference type="GO" id="GO:0016614">
    <property type="term" value="F:oxidoreductase activity, acting on CH-OH group of donors"/>
    <property type="evidence" value="ECO:0007669"/>
    <property type="project" value="InterPro"/>
</dbReference>
<dbReference type="PIRSF" id="PIRSF000137">
    <property type="entry name" value="Alcohol_oxidase"/>
    <property type="match status" value="1"/>
</dbReference>
<dbReference type="InterPro" id="IPR036188">
    <property type="entry name" value="FAD/NAD-bd_sf"/>
</dbReference>
<dbReference type="InterPro" id="IPR007867">
    <property type="entry name" value="GMC_OxRtase_C"/>
</dbReference>
<evidence type="ECO:0000256" key="1">
    <source>
        <dbReference type="ARBA" id="ARBA00010790"/>
    </source>
</evidence>
<dbReference type="PANTHER" id="PTHR11552:SF210">
    <property type="entry name" value="GLUCOSE-METHANOL-CHOLINE OXIDOREDUCTASE N-TERMINAL DOMAIN-CONTAINING PROTEIN-RELATED"/>
    <property type="match status" value="1"/>
</dbReference>
<evidence type="ECO:0000259" key="3">
    <source>
        <dbReference type="PROSITE" id="PS00624"/>
    </source>
</evidence>
<dbReference type="Gene3D" id="3.30.560.10">
    <property type="entry name" value="Glucose Oxidase, domain 3"/>
    <property type="match status" value="1"/>
</dbReference>
<gene>
    <name evidence="4" type="ORF">UA08_08800</name>
</gene>
<dbReference type="InterPro" id="IPR000172">
    <property type="entry name" value="GMC_OxRdtase_N"/>
</dbReference>
<comment type="cofactor">
    <cofactor evidence="2">
        <name>FAD</name>
        <dbReference type="ChEBI" id="CHEBI:57692"/>
    </cofactor>
</comment>
<accession>A0A225A613</accession>
<dbReference type="Pfam" id="PF05199">
    <property type="entry name" value="GMC_oxred_C"/>
    <property type="match status" value="1"/>
</dbReference>
<keyword evidence="2" id="KW-0285">Flavoprotein</keyword>
<dbReference type="STRING" id="1441469.A0A225A613"/>
<proteinExistence type="inferred from homology"/>
<comment type="similarity">
    <text evidence="1">Belongs to the GMC oxidoreductase family.</text>
</comment>
<dbReference type="OrthoDB" id="269227at2759"/>
<protein>
    <recommendedName>
        <fullName evidence="3">Glucose-methanol-choline oxidoreductase N-terminal domain-containing protein</fullName>
    </recommendedName>
</protein>
<evidence type="ECO:0000313" key="4">
    <source>
        <dbReference type="EMBL" id="OKL55911.1"/>
    </source>
</evidence>
<dbReference type="SUPFAM" id="SSF54373">
    <property type="entry name" value="FAD-linked reductases, C-terminal domain"/>
    <property type="match status" value="1"/>
</dbReference>
<comment type="caution">
    <text evidence="4">The sequence shown here is derived from an EMBL/GenBank/DDBJ whole genome shotgun (WGS) entry which is preliminary data.</text>
</comment>
<dbReference type="InterPro" id="IPR012132">
    <property type="entry name" value="GMC_OxRdtase"/>
</dbReference>
<keyword evidence="2" id="KW-0274">FAD</keyword>
<dbReference type="GO" id="GO:0050660">
    <property type="term" value="F:flavin adenine dinucleotide binding"/>
    <property type="evidence" value="ECO:0007669"/>
    <property type="project" value="InterPro"/>
</dbReference>
<dbReference type="PROSITE" id="PS00624">
    <property type="entry name" value="GMC_OXRED_2"/>
    <property type="match status" value="1"/>
</dbReference>
<dbReference type="Pfam" id="PF00732">
    <property type="entry name" value="GMC_oxred_N"/>
    <property type="match status" value="1"/>
</dbReference>
<feature type="binding site" evidence="2">
    <location>
        <position position="250"/>
    </location>
    <ligand>
        <name>FAD</name>
        <dbReference type="ChEBI" id="CHEBI:57692"/>
    </ligand>
</feature>